<evidence type="ECO:0000256" key="11">
    <source>
        <dbReference type="RuleBase" id="RU000672"/>
    </source>
</evidence>
<evidence type="ECO:0000256" key="5">
    <source>
        <dbReference type="ARBA" id="ARBA00022772"/>
    </source>
</evidence>
<proteinExistence type="inferred from homology"/>
<dbReference type="VEuPathDB" id="FungiDB:G647_07751"/>
<evidence type="ECO:0000256" key="4">
    <source>
        <dbReference type="ARBA" id="ARBA00022723"/>
    </source>
</evidence>
<comment type="cofactor">
    <cofactor evidence="11">
        <name>Cu cation</name>
        <dbReference type="ChEBI" id="CHEBI:23378"/>
    </cofactor>
    <text evidence="11">Contains 1 topaquinone per subunit.</text>
</comment>
<feature type="active site" description="Proton acceptor" evidence="9">
    <location>
        <position position="317"/>
    </location>
</feature>
<dbReference type="InterPro" id="IPR049948">
    <property type="entry name" value="Cu_Am_ox_TPQ-bd"/>
</dbReference>
<dbReference type="STRING" id="86049.A0A1C1C9D3"/>
<dbReference type="GO" id="GO:0005507">
    <property type="term" value="F:copper ion binding"/>
    <property type="evidence" value="ECO:0007669"/>
    <property type="project" value="InterPro"/>
</dbReference>
<keyword evidence="15" id="KW-1185">Reference proteome</keyword>
<dbReference type="InterPro" id="IPR036460">
    <property type="entry name" value="Cu_amine_oxidase_C_sf"/>
</dbReference>
<comment type="cofactor">
    <cofactor evidence="1">
        <name>Cu cation</name>
        <dbReference type="ChEBI" id="CHEBI:23378"/>
    </cofactor>
</comment>
<dbReference type="Gene3D" id="3.10.450.40">
    <property type="match status" value="2"/>
</dbReference>
<dbReference type="InterPro" id="IPR015798">
    <property type="entry name" value="Cu_amine_oxidase_C"/>
</dbReference>
<dbReference type="EMBL" id="LGRB01000020">
    <property type="protein sequence ID" value="OCT45081.1"/>
    <property type="molecule type" value="Genomic_DNA"/>
</dbReference>
<comment type="PTM">
    <text evidence="10 11">Topaquinone (TPQ) is generated by copper-dependent autoxidation of a specific tyrosyl residue.</text>
</comment>
<evidence type="ECO:0000256" key="3">
    <source>
        <dbReference type="ARBA" id="ARBA00011738"/>
    </source>
</evidence>
<feature type="active site" description="Schiff-base intermediate with substrate; via topaquinone" evidence="9">
    <location>
        <position position="401"/>
    </location>
</feature>
<comment type="subunit">
    <text evidence="3">Homodimer.</text>
</comment>
<keyword evidence="8" id="KW-1015">Disulfide bond</keyword>
<dbReference type="OrthoDB" id="5379943at2759"/>
<evidence type="ECO:0000256" key="7">
    <source>
        <dbReference type="ARBA" id="ARBA00023008"/>
    </source>
</evidence>
<comment type="caution">
    <text evidence="14">The sequence shown here is derived from an EMBL/GenBank/DDBJ whole genome shotgun (WGS) entry which is preliminary data.</text>
</comment>
<evidence type="ECO:0000256" key="8">
    <source>
        <dbReference type="ARBA" id="ARBA00023157"/>
    </source>
</evidence>
<dbReference type="SUPFAM" id="SSF49998">
    <property type="entry name" value="Amine oxidase catalytic domain"/>
    <property type="match status" value="1"/>
</dbReference>
<feature type="domain" description="Copper amine oxidase N2-terminal" evidence="13">
    <location>
        <begin position="7"/>
        <end position="98"/>
    </location>
</feature>
<keyword evidence="4 11" id="KW-0479">Metal-binding</keyword>
<keyword evidence="5 9" id="KW-0801">TPQ</keyword>
<comment type="similarity">
    <text evidence="2 11">Belongs to the copper/topaquinone oxidase family.</text>
</comment>
<accession>A0A1C1C9D3</accession>
<keyword evidence="7 11" id="KW-0186">Copper</keyword>
<evidence type="ECO:0000259" key="12">
    <source>
        <dbReference type="Pfam" id="PF01179"/>
    </source>
</evidence>
<dbReference type="PANTHER" id="PTHR10638:SF33">
    <property type="entry name" value="AMINE OXIDASE"/>
    <property type="match status" value="1"/>
</dbReference>
<sequence>MAISIPHPLDPLAPQEISETAKHVREAFPDSEAYFRVITLAEPPKEEMMAFLDAEHEGQPAGKRPARLATVQVFFGAKRDSEHFYELKVDVDSGEIVHKEQLVGRHPHVDGNDMVKTEAACLNDPRVQAAIKDMQLPDGAVVKIEPWTYATDGMNDMSQKITMCYFYMRLLDHPDANHYAYPLDLCVEMSGSAEVLNIYYLPASTSGGTTTKATPYDRSKIFGAEIEYHPDVAAPPLRTTTKPYHVSQPEGPSFTTHGNLIRWEKWHIRVGFNYREGLTLHDVRYDGHSLFYRLSLSEMFVPYGDPRAPYARKAAFDLGNDGAGCNANNLQLGCDCLGHIKYFDGWHVTSGGDAIKIPNAVCCHEIDDGILWKHTNFRTAHAVVVRSRVLVLQTIITVSNYEYIFAFYFGMDASLQYEVRATGIVSTVPIPVGESVPFGTTVAPGVMAPYHQHLFCLRIDPAVGGWRNSLVVEESHPLPVDDDNDGDAQRGGHTTIPNPFRIGYTTRHKIIDQECGLDLDHTVNRVFKIVNEAVLNPITGTPIGYKLSPYYSQLLLADASSYHAKRSEFAAHAVWLTRYHDDELFASGNHTMQSLGGEGIASWIDGRRNGCSSSSSSSSSSPSSSSSSNVRNEDIVVWHTFGSTHNPRVEDWPVMPCEKMAVGLKPVNFFTRNPAMDVVPSTQEANRSVLVDGEATCHAGGDGQVMENGVVVAAEAAAAADVRNGH</sequence>
<gene>
    <name evidence="14" type="ORF">CLCR_05515</name>
</gene>
<dbReference type="GO" id="GO:0009308">
    <property type="term" value="P:amine metabolic process"/>
    <property type="evidence" value="ECO:0007669"/>
    <property type="project" value="UniProtKB-UniRule"/>
</dbReference>
<evidence type="ECO:0000256" key="6">
    <source>
        <dbReference type="ARBA" id="ARBA00023002"/>
    </source>
</evidence>
<evidence type="ECO:0000313" key="15">
    <source>
        <dbReference type="Proteomes" id="UP000094526"/>
    </source>
</evidence>
<dbReference type="PANTHER" id="PTHR10638">
    <property type="entry name" value="COPPER AMINE OXIDASE"/>
    <property type="match status" value="1"/>
</dbReference>
<dbReference type="InterPro" id="IPR016182">
    <property type="entry name" value="Cu_amine_oxidase_N-reg"/>
</dbReference>
<dbReference type="Pfam" id="PF02727">
    <property type="entry name" value="Cu_amine_oxidN2"/>
    <property type="match status" value="1"/>
</dbReference>
<dbReference type="EC" id="1.4.3.-" evidence="11"/>
<dbReference type="InterPro" id="IPR000269">
    <property type="entry name" value="Cu_amine_oxidase"/>
</dbReference>
<protein>
    <recommendedName>
        <fullName evidence="11">Amine oxidase</fullName>
        <ecNumber evidence="11">1.4.3.-</ecNumber>
    </recommendedName>
</protein>
<dbReference type="Pfam" id="PF01179">
    <property type="entry name" value="Cu_amine_oxid"/>
    <property type="match status" value="1"/>
</dbReference>
<dbReference type="eggNOG" id="KOG1186">
    <property type="taxonomic scope" value="Eukaryota"/>
</dbReference>
<dbReference type="GO" id="GO:0048038">
    <property type="term" value="F:quinone binding"/>
    <property type="evidence" value="ECO:0007669"/>
    <property type="project" value="InterPro"/>
</dbReference>
<evidence type="ECO:0000256" key="2">
    <source>
        <dbReference type="ARBA" id="ARBA00007983"/>
    </source>
</evidence>
<dbReference type="InterPro" id="IPR015800">
    <property type="entry name" value="Cu_amine_oxidase_N2"/>
</dbReference>
<feature type="domain" description="Copper amine oxidase catalytic" evidence="12">
    <location>
        <begin position="245"/>
        <end position="676"/>
    </location>
</feature>
<dbReference type="GO" id="GO:0008131">
    <property type="term" value="F:primary methylamine oxidase activity"/>
    <property type="evidence" value="ECO:0007669"/>
    <property type="project" value="InterPro"/>
</dbReference>
<dbReference type="Proteomes" id="UP000094526">
    <property type="component" value="Unassembled WGS sequence"/>
</dbReference>
<dbReference type="FunFam" id="2.70.98.20:FF:000001">
    <property type="entry name" value="Amine oxidase"/>
    <property type="match status" value="1"/>
</dbReference>
<evidence type="ECO:0000256" key="9">
    <source>
        <dbReference type="PIRSR" id="PIRSR600269-50"/>
    </source>
</evidence>
<dbReference type="Gene3D" id="2.70.98.20">
    <property type="entry name" value="Copper amine oxidase, catalytic domain"/>
    <property type="match status" value="1"/>
</dbReference>
<dbReference type="VEuPathDB" id="FungiDB:CLCR_05515"/>
<organism evidence="14 15">
    <name type="scientific">Cladophialophora carrionii</name>
    <dbReference type="NCBI Taxonomy" id="86049"/>
    <lineage>
        <taxon>Eukaryota</taxon>
        <taxon>Fungi</taxon>
        <taxon>Dikarya</taxon>
        <taxon>Ascomycota</taxon>
        <taxon>Pezizomycotina</taxon>
        <taxon>Eurotiomycetes</taxon>
        <taxon>Chaetothyriomycetidae</taxon>
        <taxon>Chaetothyriales</taxon>
        <taxon>Herpotrichiellaceae</taxon>
        <taxon>Cladophialophora</taxon>
    </lineage>
</organism>
<name>A0A1C1C9D3_9EURO</name>
<dbReference type="AlphaFoldDB" id="A0A1C1C9D3"/>
<evidence type="ECO:0000256" key="1">
    <source>
        <dbReference type="ARBA" id="ARBA00001935"/>
    </source>
</evidence>
<dbReference type="SUPFAM" id="SSF54416">
    <property type="entry name" value="Amine oxidase N-terminal region"/>
    <property type="match status" value="2"/>
</dbReference>
<feature type="modified residue" description="2',4',5'-topaquinone" evidence="10">
    <location>
        <position position="401"/>
    </location>
</feature>
<reference evidence="15" key="1">
    <citation type="submission" date="2015-07" db="EMBL/GenBank/DDBJ databases">
        <authorList>
            <person name="Teixeira M.M."/>
            <person name="Souza R.C."/>
            <person name="Almeida L.G."/>
            <person name="Vicente V.A."/>
            <person name="de Hoog S."/>
            <person name="Bocca A.L."/>
            <person name="de Almeida S.R."/>
            <person name="Vasconcelos A.T."/>
            <person name="Felipe M.S."/>
        </authorList>
    </citation>
    <scope>NUCLEOTIDE SEQUENCE [LARGE SCALE GENOMIC DNA]</scope>
    <source>
        <strain evidence="15">KSF</strain>
    </source>
</reference>
<dbReference type="PROSITE" id="PS01164">
    <property type="entry name" value="COPPER_AMINE_OXID_1"/>
    <property type="match status" value="1"/>
</dbReference>
<evidence type="ECO:0000256" key="10">
    <source>
        <dbReference type="PIRSR" id="PIRSR600269-51"/>
    </source>
</evidence>
<evidence type="ECO:0000259" key="13">
    <source>
        <dbReference type="Pfam" id="PF02727"/>
    </source>
</evidence>
<evidence type="ECO:0000313" key="14">
    <source>
        <dbReference type="EMBL" id="OCT45081.1"/>
    </source>
</evidence>
<keyword evidence="6 11" id="KW-0560">Oxidoreductase</keyword>